<dbReference type="PROSITE" id="PS00041">
    <property type="entry name" value="HTH_ARAC_FAMILY_1"/>
    <property type="match status" value="1"/>
</dbReference>
<gene>
    <name evidence="5" type="ORF">OW255_18240</name>
</gene>
<keyword evidence="3" id="KW-0804">Transcription</keyword>
<keyword evidence="1" id="KW-0805">Transcription regulation</keyword>
<dbReference type="PANTHER" id="PTHR43280">
    <property type="entry name" value="ARAC-FAMILY TRANSCRIPTIONAL REGULATOR"/>
    <property type="match status" value="1"/>
</dbReference>
<dbReference type="InterPro" id="IPR018062">
    <property type="entry name" value="HTH_AraC-typ_CS"/>
</dbReference>
<protein>
    <submittedName>
        <fullName evidence="5">AraC family transcriptional regulator</fullName>
    </submittedName>
</protein>
<evidence type="ECO:0000259" key="4">
    <source>
        <dbReference type="PROSITE" id="PS01124"/>
    </source>
</evidence>
<dbReference type="InterPro" id="IPR011051">
    <property type="entry name" value="RmlC_Cupin_sf"/>
</dbReference>
<accession>A0ABY7AAF5</accession>
<evidence type="ECO:0000256" key="2">
    <source>
        <dbReference type="ARBA" id="ARBA00023125"/>
    </source>
</evidence>
<dbReference type="RefSeq" id="WP_268114897.1">
    <property type="nucleotide sequence ID" value="NZ_CP113524.1"/>
</dbReference>
<dbReference type="Gene3D" id="1.10.10.60">
    <property type="entry name" value="Homeodomain-like"/>
    <property type="match status" value="2"/>
</dbReference>
<evidence type="ECO:0000313" key="5">
    <source>
        <dbReference type="EMBL" id="WAJ23477.1"/>
    </source>
</evidence>
<feature type="domain" description="HTH araC/xylS-type" evidence="4">
    <location>
        <begin position="170"/>
        <end position="268"/>
    </location>
</feature>
<dbReference type="Proteomes" id="UP001163115">
    <property type="component" value="Chromosome"/>
</dbReference>
<dbReference type="SUPFAM" id="SSF46689">
    <property type="entry name" value="Homeodomain-like"/>
    <property type="match status" value="2"/>
</dbReference>
<organism evidence="5 6">
    <name type="scientific">Lacrimispora xylanolytica</name>
    <dbReference type="NCBI Taxonomy" id="29375"/>
    <lineage>
        <taxon>Bacteria</taxon>
        <taxon>Bacillati</taxon>
        <taxon>Bacillota</taxon>
        <taxon>Clostridia</taxon>
        <taxon>Lachnospirales</taxon>
        <taxon>Lachnospiraceae</taxon>
        <taxon>Lacrimispora</taxon>
    </lineage>
</organism>
<dbReference type="PANTHER" id="PTHR43280:SF29">
    <property type="entry name" value="ARAC-FAMILY TRANSCRIPTIONAL REGULATOR"/>
    <property type="match status" value="1"/>
</dbReference>
<evidence type="ECO:0000313" key="6">
    <source>
        <dbReference type="Proteomes" id="UP001163115"/>
    </source>
</evidence>
<dbReference type="SUPFAM" id="SSF51182">
    <property type="entry name" value="RmlC-like cupins"/>
    <property type="match status" value="1"/>
</dbReference>
<dbReference type="Pfam" id="PF12833">
    <property type="entry name" value="HTH_18"/>
    <property type="match status" value="1"/>
</dbReference>
<dbReference type="InterPro" id="IPR018060">
    <property type="entry name" value="HTH_AraC"/>
</dbReference>
<evidence type="ECO:0000256" key="1">
    <source>
        <dbReference type="ARBA" id="ARBA00023015"/>
    </source>
</evidence>
<dbReference type="PROSITE" id="PS01124">
    <property type="entry name" value="HTH_ARAC_FAMILY_2"/>
    <property type="match status" value="1"/>
</dbReference>
<keyword evidence="6" id="KW-1185">Reference proteome</keyword>
<dbReference type="SMART" id="SM00342">
    <property type="entry name" value="HTH_ARAC"/>
    <property type="match status" value="1"/>
</dbReference>
<sequence length="276" mass="31650">MSDFRTQLAEEYARFPLTIQKAASFTKVPGQVPASYETTRAAFIFPVSGKAVISFDNQTFTAVPGKVIHGCPGKKLTFYIEGDEPFCHINLYYDPFDSQGRGTDFIHSAYELEIINGAEVDDCLEELLRLSHCHDIRSRFRMNFTTQKLFDALFCSQLSKQESEELNFINEAALYIRNHYTEPLTLKEIAGHFGKRPENFSYLFHKVMGIRPIDYLIEYRLETAAGLLNENGFSVRQAAVSVGYKDEFYFSRLFKKHMGIAPSKIKSGWQTERKKL</sequence>
<keyword evidence="2" id="KW-0238">DNA-binding</keyword>
<name>A0ABY7AAF5_9FIRM</name>
<dbReference type="EMBL" id="CP113524">
    <property type="protein sequence ID" value="WAJ23477.1"/>
    <property type="molecule type" value="Genomic_DNA"/>
</dbReference>
<proteinExistence type="predicted"/>
<reference evidence="5" key="1">
    <citation type="submission" date="2022-11" db="EMBL/GenBank/DDBJ databases">
        <title>Lacrimispora xylanolytica sy1, complete genome.</title>
        <authorList>
            <person name="Choi S."/>
        </authorList>
    </citation>
    <scope>NUCLEOTIDE SEQUENCE</scope>
    <source>
        <strain evidence="5">Sy1</strain>
    </source>
</reference>
<evidence type="ECO:0000256" key="3">
    <source>
        <dbReference type="ARBA" id="ARBA00023163"/>
    </source>
</evidence>
<dbReference type="InterPro" id="IPR009057">
    <property type="entry name" value="Homeodomain-like_sf"/>
</dbReference>